<dbReference type="InterPro" id="IPR051629">
    <property type="entry name" value="Sulfite_efflux_TDT"/>
</dbReference>
<proteinExistence type="inferred from homology"/>
<feature type="transmembrane region" description="Helical" evidence="8">
    <location>
        <begin position="80"/>
        <end position="104"/>
    </location>
</feature>
<feature type="transmembrane region" description="Helical" evidence="8">
    <location>
        <begin position="191"/>
        <end position="213"/>
    </location>
</feature>
<comment type="similarity">
    <text evidence="2">Belongs to the tellurite-resistance/dicarboxylate transporter (TDT) family.</text>
</comment>
<comment type="caution">
    <text evidence="9">The sequence shown here is derived from an EMBL/GenBank/DDBJ whole genome shotgun (WGS) entry which is preliminary data.</text>
</comment>
<keyword evidence="6 8" id="KW-1133">Transmembrane helix</keyword>
<keyword evidence="10" id="KW-1185">Reference proteome</keyword>
<comment type="subcellular location">
    <subcellularLocation>
        <location evidence="1">Cell membrane</location>
        <topology evidence="1">Multi-pass membrane protein</topology>
    </subcellularLocation>
</comment>
<dbReference type="EMBL" id="WHYR01000002">
    <property type="protein sequence ID" value="MQL50872.1"/>
    <property type="molecule type" value="Genomic_DNA"/>
</dbReference>
<evidence type="ECO:0000256" key="7">
    <source>
        <dbReference type="ARBA" id="ARBA00023136"/>
    </source>
</evidence>
<feature type="transmembrane region" description="Helical" evidence="8">
    <location>
        <begin position="322"/>
        <end position="342"/>
    </location>
</feature>
<evidence type="ECO:0000256" key="2">
    <source>
        <dbReference type="ARBA" id="ARBA00008566"/>
    </source>
</evidence>
<dbReference type="OrthoDB" id="958273at2"/>
<keyword evidence="4" id="KW-1003">Cell membrane</keyword>
<evidence type="ECO:0000256" key="8">
    <source>
        <dbReference type="SAM" id="Phobius"/>
    </source>
</evidence>
<evidence type="ECO:0000256" key="1">
    <source>
        <dbReference type="ARBA" id="ARBA00004651"/>
    </source>
</evidence>
<dbReference type="InterPro" id="IPR038665">
    <property type="entry name" value="Voltage-dep_anion_channel_sf"/>
</dbReference>
<reference evidence="9 10" key="1">
    <citation type="submission" date="2019-10" db="EMBL/GenBank/DDBJ databases">
        <title>Comparative genomics of sulfur disproportionating microorganisms.</title>
        <authorList>
            <person name="Ward L.M."/>
            <person name="Bertran E."/>
            <person name="Johnston D."/>
        </authorList>
    </citation>
    <scope>NUCLEOTIDE SEQUENCE [LARGE SCALE GENOMIC DNA]</scope>
    <source>
        <strain evidence="9 10">DSM 14055</strain>
    </source>
</reference>
<keyword evidence="3" id="KW-0813">Transport</keyword>
<dbReference type="PANTHER" id="PTHR31686">
    <property type="match status" value="1"/>
</dbReference>
<evidence type="ECO:0000313" key="9">
    <source>
        <dbReference type="EMBL" id="MQL50872.1"/>
    </source>
</evidence>
<feature type="transmembrane region" description="Helical" evidence="8">
    <location>
        <begin position="110"/>
        <end position="137"/>
    </location>
</feature>
<dbReference type="Pfam" id="PF03595">
    <property type="entry name" value="SLAC1"/>
    <property type="match status" value="1"/>
</dbReference>
<dbReference type="InterPro" id="IPR004695">
    <property type="entry name" value="SLAC1/Mae1/Ssu1/TehA"/>
</dbReference>
<dbReference type="Gene3D" id="1.50.10.150">
    <property type="entry name" value="Voltage-dependent anion channel"/>
    <property type="match status" value="1"/>
</dbReference>
<dbReference type="AlphaFoldDB" id="A0A6N7ILL5"/>
<evidence type="ECO:0000256" key="4">
    <source>
        <dbReference type="ARBA" id="ARBA00022475"/>
    </source>
</evidence>
<sequence length="368" mass="39952">MKMPNGQILKHFSPAWFATVMGTGGLANVLYLFKDNSPLLHGAAVSLWWLNVVLFLILVGPWIVRWLFHYQHAFADLNHPLLSNFFITMPAGCIILGTNFFLIGRPYLSAGFLVGLGVVLWLSGAVLAFVFGVYGMYNLMRMEAVGPEPINFAWLMTPVVNIVVPLLGNPLVAALAPGGWTKAVLINLVDVVFYGIGLLLFLTMFPIVTGRLIKHKMPPAAVAPTFWILLGPVGVGTVALLGLADVSKMLGLLVDGEAVKFLALIFWGFGLWAFALTAVVTMHYVRSGGVPFTLSWWAFIFPLAAYTLATLEVFRYTGVAAVYWYGVALAVLLALLWAATFGRTVAGVFSGRLLLPPSPSPTLPKQGK</sequence>
<evidence type="ECO:0000313" key="10">
    <source>
        <dbReference type="Proteomes" id="UP000441717"/>
    </source>
</evidence>
<evidence type="ECO:0000256" key="5">
    <source>
        <dbReference type="ARBA" id="ARBA00022692"/>
    </source>
</evidence>
<dbReference type="GO" id="GO:0005886">
    <property type="term" value="C:plasma membrane"/>
    <property type="evidence" value="ECO:0007669"/>
    <property type="project" value="UniProtKB-SubCell"/>
</dbReference>
<feature type="transmembrane region" description="Helical" evidence="8">
    <location>
        <begin position="12"/>
        <end position="33"/>
    </location>
</feature>
<dbReference type="PANTHER" id="PTHR31686:SF1">
    <property type="entry name" value="SULFITE EFFLUX PUMP SSU1"/>
    <property type="match status" value="1"/>
</dbReference>
<name>A0A6N7ILL5_9FIRM</name>
<keyword evidence="5 8" id="KW-0812">Transmembrane</keyword>
<dbReference type="CDD" id="cd09321">
    <property type="entry name" value="TDT_like_3"/>
    <property type="match status" value="1"/>
</dbReference>
<gene>
    <name evidence="9" type="ORF">GFC01_00985</name>
</gene>
<feature type="transmembrane region" description="Helical" evidence="8">
    <location>
        <begin position="149"/>
        <end position="171"/>
    </location>
</feature>
<accession>A0A6N7ILL5</accession>
<evidence type="ECO:0000256" key="6">
    <source>
        <dbReference type="ARBA" id="ARBA00022989"/>
    </source>
</evidence>
<dbReference type="Proteomes" id="UP000441717">
    <property type="component" value="Unassembled WGS sequence"/>
</dbReference>
<feature type="transmembrane region" description="Helical" evidence="8">
    <location>
        <begin position="45"/>
        <end position="68"/>
    </location>
</feature>
<protein>
    <submittedName>
        <fullName evidence="9">C4-dicarboxylate ABC transporter</fullName>
    </submittedName>
</protein>
<dbReference type="GO" id="GO:0000319">
    <property type="term" value="F:sulfite transmembrane transporter activity"/>
    <property type="evidence" value="ECO:0007669"/>
    <property type="project" value="TreeGrafter"/>
</dbReference>
<keyword evidence="7 8" id="KW-0472">Membrane</keyword>
<feature type="transmembrane region" description="Helical" evidence="8">
    <location>
        <begin position="296"/>
        <end position="316"/>
    </location>
</feature>
<organism evidence="9 10">
    <name type="scientific">Desulfofundulus thermobenzoicus</name>
    <dbReference type="NCBI Taxonomy" id="29376"/>
    <lineage>
        <taxon>Bacteria</taxon>
        <taxon>Bacillati</taxon>
        <taxon>Bacillota</taxon>
        <taxon>Clostridia</taxon>
        <taxon>Eubacteriales</taxon>
        <taxon>Peptococcaceae</taxon>
        <taxon>Desulfofundulus</taxon>
    </lineage>
</organism>
<feature type="transmembrane region" description="Helical" evidence="8">
    <location>
        <begin position="264"/>
        <end position="284"/>
    </location>
</feature>
<feature type="transmembrane region" description="Helical" evidence="8">
    <location>
        <begin position="225"/>
        <end position="244"/>
    </location>
</feature>
<evidence type="ECO:0000256" key="3">
    <source>
        <dbReference type="ARBA" id="ARBA00022448"/>
    </source>
</evidence>